<sequence>MSYYFTILSPTDVPLFHIAFGTSKSGGDGIARFRFADTAQYMNQFIIHSSLDMVEEAQWMNGAMYVLETYRHLPPAAAYISAFLTPSAPGSSSYISRLSRRSRLVASRARVPSRAGASISGSSLGGGGGGGGGGGSLLFGSSGVSSRASSSSIAANPTAPQTEEAVRQFMNEVYENYVKTVMSPFYRQGMEIKSPVFRGKVTAAGRRWL</sequence>
<dbReference type="Pfam" id="PF04628">
    <property type="entry name" value="Sedlin_N"/>
    <property type="match status" value="2"/>
</dbReference>
<dbReference type="EMBL" id="JYKN01001797">
    <property type="protein sequence ID" value="KKK18973.1"/>
    <property type="molecule type" value="Genomic_DNA"/>
</dbReference>
<dbReference type="CDD" id="cd14825">
    <property type="entry name" value="TRAPPC2_sedlin"/>
    <property type="match status" value="1"/>
</dbReference>
<gene>
    <name evidence="1" type="ORF">AOCH_006884</name>
</gene>
<keyword evidence="2" id="KW-1185">Reference proteome</keyword>
<dbReference type="VEuPathDB" id="FungiDB:P175DRAFT_0317317"/>
<evidence type="ECO:0000313" key="1">
    <source>
        <dbReference type="EMBL" id="KKK18973.1"/>
    </source>
</evidence>
<reference evidence="1 2" key="1">
    <citation type="submission" date="2015-02" db="EMBL/GenBank/DDBJ databases">
        <title>Draft Genome Sequences of Two Closely-Related Aflatoxigenic Aspergillus Species Obtained from the Cote d'Ivoire.</title>
        <authorList>
            <person name="Moore G.G."/>
            <person name="Beltz S.B."/>
            <person name="Mack B.M."/>
        </authorList>
    </citation>
    <scope>NUCLEOTIDE SEQUENCE [LARGE SCALE GENOMIC DNA]</scope>
    <source>
        <strain evidence="1 2">SRRC1432</strain>
    </source>
</reference>
<dbReference type="InterPro" id="IPR011012">
    <property type="entry name" value="Longin-like_dom_sf"/>
</dbReference>
<evidence type="ECO:0000313" key="2">
    <source>
        <dbReference type="Proteomes" id="UP000034947"/>
    </source>
</evidence>
<comment type="caution">
    <text evidence="1">The sequence shown here is derived from an EMBL/GenBank/DDBJ whole genome shotgun (WGS) entry which is preliminary data.</text>
</comment>
<dbReference type="PANTHER" id="PTHR12403">
    <property type="entry name" value="TRAFFICKING PROTEIN PARTICLE COMPLEX SUBUNIT 2"/>
    <property type="match status" value="1"/>
</dbReference>
<name>A0A0F8UHF2_9EURO</name>
<protein>
    <recommendedName>
        <fullName evidence="3">Trafficking protein</fullName>
    </recommendedName>
</protein>
<accession>A0A0F8UHF2</accession>
<dbReference type="GO" id="GO:0006888">
    <property type="term" value="P:endoplasmic reticulum to Golgi vesicle-mediated transport"/>
    <property type="evidence" value="ECO:0007669"/>
    <property type="project" value="InterPro"/>
</dbReference>
<dbReference type="GO" id="GO:0005737">
    <property type="term" value="C:cytoplasm"/>
    <property type="evidence" value="ECO:0007669"/>
    <property type="project" value="GOC"/>
</dbReference>
<evidence type="ECO:0008006" key="3">
    <source>
        <dbReference type="Google" id="ProtNLM"/>
    </source>
</evidence>
<dbReference type="SUPFAM" id="SSF64356">
    <property type="entry name" value="SNARE-like"/>
    <property type="match status" value="2"/>
</dbReference>
<dbReference type="Proteomes" id="UP000034947">
    <property type="component" value="Unassembled WGS sequence"/>
</dbReference>
<dbReference type="InterPro" id="IPR006722">
    <property type="entry name" value="Sedlin"/>
</dbReference>
<dbReference type="Gene3D" id="3.30.450.70">
    <property type="match status" value="1"/>
</dbReference>
<dbReference type="AlphaFoldDB" id="A0A0F8UHF2"/>
<proteinExistence type="predicted"/>
<dbReference type="OrthoDB" id="10252102at2759"/>
<organism evidence="1 2">
    <name type="scientific">Aspergillus ochraceoroseus</name>
    <dbReference type="NCBI Taxonomy" id="138278"/>
    <lineage>
        <taxon>Eukaryota</taxon>
        <taxon>Fungi</taxon>
        <taxon>Dikarya</taxon>
        <taxon>Ascomycota</taxon>
        <taxon>Pezizomycotina</taxon>
        <taxon>Eurotiomycetes</taxon>
        <taxon>Eurotiomycetidae</taxon>
        <taxon>Eurotiales</taxon>
        <taxon>Aspergillaceae</taxon>
        <taxon>Aspergillus</taxon>
        <taxon>Aspergillus subgen. Nidulantes</taxon>
    </lineage>
</organism>